<sequence length="351" mass="41820">MAGKNKTKNKNKKLHPDDLNQMTDDELLQTRICDLGVQLEGSRLELRIQQMREELLQRGIRHQPHCWLSDEWYSPSGIPGIAIPFYLAHPRLMRLERRQLLEVEGGTQESCQKILRHEAGHAIDTAYRLSRRPTYRKLFGNPNRPYPRYYQPQPYSKQYVLHLDLWYAQSHPVEDFAETFAVWLRPNGRWRARYGNWPAIKKLDAIERMMKDIQGKKPFITTRRRIDPMHRINKTLAEHYEAKRGYYGLNHPRFYDRDLRRLFSTEPRHRRNMTAARFLTNVRAELRRSVAEWTGVYQYTIDQVLSEMVSRCRELKLRVGDSPEQTKRDATILLTVQTMNYLHEGKHRIAL</sequence>
<dbReference type="Pfam" id="PF15887">
    <property type="entry name" value="Peptidase_Mx"/>
    <property type="match status" value="1"/>
</dbReference>
<evidence type="ECO:0000313" key="2">
    <source>
        <dbReference type="EMBL" id="QEG38868.1"/>
    </source>
</evidence>
<feature type="region of interest" description="Disordered" evidence="1">
    <location>
        <begin position="1"/>
        <end position="21"/>
    </location>
</feature>
<dbReference type="RefSeq" id="WP_068140423.1">
    <property type="nucleotide sequence ID" value="NZ_CP042914.1"/>
</dbReference>
<proteinExistence type="predicted"/>
<name>A0A5B9QIM6_9BACT</name>
<evidence type="ECO:0000256" key="1">
    <source>
        <dbReference type="SAM" id="MobiDB-lite"/>
    </source>
</evidence>
<protein>
    <recommendedName>
        <fullName evidence="4">Zinc-binding metallo-peptidase</fullName>
    </recommendedName>
</protein>
<dbReference type="EMBL" id="CP042914">
    <property type="protein sequence ID" value="QEG38868.1"/>
    <property type="molecule type" value="Genomic_DNA"/>
</dbReference>
<feature type="compositionally biased region" description="Basic residues" evidence="1">
    <location>
        <begin position="1"/>
        <end position="13"/>
    </location>
</feature>
<keyword evidence="3" id="KW-1185">Reference proteome</keyword>
<accession>A0A5B9QIM6</accession>
<gene>
    <name evidence="2" type="ORF">UC8_08260</name>
</gene>
<evidence type="ECO:0000313" key="3">
    <source>
        <dbReference type="Proteomes" id="UP000325286"/>
    </source>
</evidence>
<dbReference type="Proteomes" id="UP000325286">
    <property type="component" value="Chromosome"/>
</dbReference>
<organism evidence="2 3">
    <name type="scientific">Roseimaritima ulvae</name>
    <dbReference type="NCBI Taxonomy" id="980254"/>
    <lineage>
        <taxon>Bacteria</taxon>
        <taxon>Pseudomonadati</taxon>
        <taxon>Planctomycetota</taxon>
        <taxon>Planctomycetia</taxon>
        <taxon>Pirellulales</taxon>
        <taxon>Pirellulaceae</taxon>
        <taxon>Roseimaritima</taxon>
    </lineage>
</organism>
<dbReference type="AlphaFoldDB" id="A0A5B9QIM6"/>
<reference evidence="2 3" key="1">
    <citation type="submission" date="2019-08" db="EMBL/GenBank/DDBJ databases">
        <title>Deep-cultivation of Planctomycetes and their phenomic and genomic characterization uncovers novel biology.</title>
        <authorList>
            <person name="Wiegand S."/>
            <person name="Jogler M."/>
            <person name="Boedeker C."/>
            <person name="Pinto D."/>
            <person name="Vollmers J."/>
            <person name="Rivas-Marin E."/>
            <person name="Kohn T."/>
            <person name="Peeters S.H."/>
            <person name="Heuer A."/>
            <person name="Rast P."/>
            <person name="Oberbeckmann S."/>
            <person name="Bunk B."/>
            <person name="Jeske O."/>
            <person name="Meyerdierks A."/>
            <person name="Storesund J.E."/>
            <person name="Kallscheuer N."/>
            <person name="Luecker S."/>
            <person name="Lage O.M."/>
            <person name="Pohl T."/>
            <person name="Merkel B.J."/>
            <person name="Hornburger P."/>
            <person name="Mueller R.-W."/>
            <person name="Bruemmer F."/>
            <person name="Labrenz M."/>
            <person name="Spormann A.M."/>
            <person name="Op den Camp H."/>
            <person name="Overmann J."/>
            <person name="Amann R."/>
            <person name="Jetten M.S.M."/>
            <person name="Mascher T."/>
            <person name="Medema M.H."/>
            <person name="Devos D.P."/>
            <person name="Kaster A.-K."/>
            <person name="Ovreas L."/>
            <person name="Rohde M."/>
            <person name="Galperin M.Y."/>
            <person name="Jogler C."/>
        </authorList>
    </citation>
    <scope>NUCLEOTIDE SEQUENCE [LARGE SCALE GENOMIC DNA]</scope>
    <source>
        <strain evidence="2 3">UC8</strain>
    </source>
</reference>
<dbReference type="KEGG" id="rul:UC8_08260"/>
<dbReference type="InterPro" id="IPR031321">
    <property type="entry name" value="UCP012641"/>
</dbReference>
<evidence type="ECO:0008006" key="4">
    <source>
        <dbReference type="Google" id="ProtNLM"/>
    </source>
</evidence>